<dbReference type="EMBL" id="LRGB01000642">
    <property type="protein sequence ID" value="KZS17256.1"/>
    <property type="molecule type" value="Genomic_DNA"/>
</dbReference>
<reference evidence="1 2" key="1">
    <citation type="submission" date="2016-03" db="EMBL/GenBank/DDBJ databases">
        <title>EvidentialGene: Evidence-directed Construction of Genes on Genomes.</title>
        <authorList>
            <person name="Gilbert D.G."/>
            <person name="Choi J.-H."/>
            <person name="Mockaitis K."/>
            <person name="Colbourne J."/>
            <person name="Pfrender M."/>
        </authorList>
    </citation>
    <scope>NUCLEOTIDE SEQUENCE [LARGE SCALE GENOMIC DNA]</scope>
    <source>
        <strain evidence="1 2">Xinb3</strain>
        <tissue evidence="1">Complete organism</tissue>
    </source>
</reference>
<protein>
    <submittedName>
        <fullName evidence="1">Uncharacterized protein</fullName>
    </submittedName>
</protein>
<evidence type="ECO:0000313" key="1">
    <source>
        <dbReference type="EMBL" id="KZS17256.1"/>
    </source>
</evidence>
<keyword evidence="2" id="KW-1185">Reference proteome</keyword>
<sequence length="104" mass="11749">MRYYVKYRNATKIGTIATVESISCEVFALSVSPCLYYSSPFHFSYLNLRERLCCFSARLNAVVFIRLVSVRACVSCICRCQHGATNPDGPDKARRLGIALRVIF</sequence>
<dbReference type="Proteomes" id="UP000076858">
    <property type="component" value="Unassembled WGS sequence"/>
</dbReference>
<dbReference type="AlphaFoldDB" id="A0A165A782"/>
<evidence type="ECO:0000313" key="2">
    <source>
        <dbReference type="Proteomes" id="UP000076858"/>
    </source>
</evidence>
<proteinExistence type="predicted"/>
<accession>A0A165A782</accession>
<organism evidence="1 2">
    <name type="scientific">Daphnia magna</name>
    <dbReference type="NCBI Taxonomy" id="35525"/>
    <lineage>
        <taxon>Eukaryota</taxon>
        <taxon>Metazoa</taxon>
        <taxon>Ecdysozoa</taxon>
        <taxon>Arthropoda</taxon>
        <taxon>Crustacea</taxon>
        <taxon>Branchiopoda</taxon>
        <taxon>Diplostraca</taxon>
        <taxon>Cladocera</taxon>
        <taxon>Anomopoda</taxon>
        <taxon>Daphniidae</taxon>
        <taxon>Daphnia</taxon>
    </lineage>
</organism>
<name>A0A165A782_9CRUS</name>
<gene>
    <name evidence="1" type="ORF">APZ42_016859</name>
</gene>
<comment type="caution">
    <text evidence="1">The sequence shown here is derived from an EMBL/GenBank/DDBJ whole genome shotgun (WGS) entry which is preliminary data.</text>
</comment>